<accession>A0A9E7L188</accession>
<name>A0A9E7L188_9LILI</name>
<evidence type="ECO:0000313" key="3">
    <source>
        <dbReference type="EMBL" id="URE42128.1"/>
    </source>
</evidence>
<keyword evidence="4" id="KW-1185">Reference proteome</keyword>
<dbReference type="AlphaFoldDB" id="A0A9E7L188"/>
<feature type="compositionally biased region" description="Low complexity" evidence="1">
    <location>
        <begin position="133"/>
        <end position="166"/>
    </location>
</feature>
<gene>
    <name evidence="3" type="ORF">MUK42_24789</name>
</gene>
<dbReference type="PANTHER" id="PTHR33210:SF14">
    <property type="entry name" value="MEIOSIS 5"/>
    <property type="match status" value="1"/>
</dbReference>
<dbReference type="InterPro" id="IPR039923">
    <property type="entry name" value="Protodermal_1"/>
</dbReference>
<reference evidence="3" key="1">
    <citation type="submission" date="2022-05" db="EMBL/GenBank/DDBJ databases">
        <title>The Musa troglodytarum L. genome provides insights into the mechanism of non-climacteric behaviour and enrichment of carotenoids.</title>
        <authorList>
            <person name="Wang J."/>
        </authorList>
    </citation>
    <scope>NUCLEOTIDE SEQUENCE</scope>
    <source>
        <tissue evidence="3">Leaf</tissue>
    </source>
</reference>
<feature type="compositionally biased region" description="Polar residues" evidence="1">
    <location>
        <begin position="75"/>
        <end position="87"/>
    </location>
</feature>
<organism evidence="3 4">
    <name type="scientific">Musa troglodytarum</name>
    <name type="common">fe'i banana</name>
    <dbReference type="NCBI Taxonomy" id="320322"/>
    <lineage>
        <taxon>Eukaryota</taxon>
        <taxon>Viridiplantae</taxon>
        <taxon>Streptophyta</taxon>
        <taxon>Embryophyta</taxon>
        <taxon>Tracheophyta</taxon>
        <taxon>Spermatophyta</taxon>
        <taxon>Magnoliopsida</taxon>
        <taxon>Liliopsida</taxon>
        <taxon>Zingiberales</taxon>
        <taxon>Musaceae</taxon>
        <taxon>Musa</taxon>
    </lineage>
</organism>
<dbReference type="OrthoDB" id="696797at2759"/>
<keyword evidence="2" id="KW-0732">Signal</keyword>
<proteinExistence type="predicted"/>
<dbReference type="EMBL" id="CP097511">
    <property type="protein sequence ID" value="URE42128.1"/>
    <property type="molecule type" value="Genomic_DNA"/>
</dbReference>
<dbReference type="PANTHER" id="PTHR33210">
    <property type="entry name" value="PROTODERMAL FACTOR 1"/>
    <property type="match status" value="1"/>
</dbReference>
<feature type="signal peptide" evidence="2">
    <location>
        <begin position="1"/>
        <end position="21"/>
    </location>
</feature>
<evidence type="ECO:0000256" key="2">
    <source>
        <dbReference type="SAM" id="SignalP"/>
    </source>
</evidence>
<protein>
    <recommendedName>
        <fullName evidence="5">Protodermal factor 1</fullName>
    </recommendedName>
</protein>
<dbReference type="Proteomes" id="UP001055439">
    <property type="component" value="Chromosome 9"/>
</dbReference>
<evidence type="ECO:0000256" key="1">
    <source>
        <dbReference type="SAM" id="MobiDB-lite"/>
    </source>
</evidence>
<feature type="region of interest" description="Disordered" evidence="1">
    <location>
        <begin position="70"/>
        <end position="168"/>
    </location>
</feature>
<sequence>MCVLTPSLVAHCSCLLASIFSFPSQLHSGEHGPVARKREDCLGLSSSSWVAFSQCVVSRSLQEFEEQKNYYPPATGSTPTHSHGTPNCPTPAGGGYGTPTPSHGGSHGIPTVPSHGGSHGSTPTVPSHGGSYGSTPTVPSQGSPTPSGGYSPPYSPSTPSTPTTDPHIPPFFTGTCRFWGSHPDVIAAVIGSLGTIGDLFGHGCAAIFGSNPSLTDALTNTRTDGYGALIREGTAAFLNSMANSRYPFTTRQVKSAFAGAITSDGSAATQAEIFEQANEGKYES</sequence>
<evidence type="ECO:0000313" key="4">
    <source>
        <dbReference type="Proteomes" id="UP001055439"/>
    </source>
</evidence>
<evidence type="ECO:0008006" key="5">
    <source>
        <dbReference type="Google" id="ProtNLM"/>
    </source>
</evidence>
<feature type="chain" id="PRO_5038716988" description="Protodermal factor 1" evidence="2">
    <location>
        <begin position="22"/>
        <end position="284"/>
    </location>
</feature>